<organism evidence="8 9">
    <name type="scientific">Lentisphaera araneosa HTCC2155</name>
    <dbReference type="NCBI Taxonomy" id="313628"/>
    <lineage>
        <taxon>Bacteria</taxon>
        <taxon>Pseudomonadati</taxon>
        <taxon>Lentisphaerota</taxon>
        <taxon>Lentisphaeria</taxon>
        <taxon>Lentisphaerales</taxon>
        <taxon>Lentisphaeraceae</taxon>
        <taxon>Lentisphaera</taxon>
    </lineage>
</organism>
<keyword evidence="9" id="KW-1185">Reference proteome</keyword>
<dbReference type="eggNOG" id="COG1538">
    <property type="taxonomic scope" value="Bacteria"/>
</dbReference>
<evidence type="ECO:0000256" key="3">
    <source>
        <dbReference type="ARBA" id="ARBA00022448"/>
    </source>
</evidence>
<evidence type="ECO:0000256" key="4">
    <source>
        <dbReference type="ARBA" id="ARBA00022452"/>
    </source>
</evidence>
<evidence type="ECO:0000256" key="2">
    <source>
        <dbReference type="ARBA" id="ARBA00007613"/>
    </source>
</evidence>
<comment type="subcellular location">
    <subcellularLocation>
        <location evidence="1">Cell outer membrane</location>
    </subcellularLocation>
</comment>
<keyword evidence="4" id="KW-1134">Transmembrane beta strand</keyword>
<dbReference type="AlphaFoldDB" id="A6DL58"/>
<dbReference type="Gene3D" id="1.20.1600.10">
    <property type="entry name" value="Outer membrane efflux proteins (OEP)"/>
    <property type="match status" value="1"/>
</dbReference>
<gene>
    <name evidence="8" type="ORF">LNTAR_20678</name>
</gene>
<dbReference type="Pfam" id="PF02321">
    <property type="entry name" value="OEP"/>
    <property type="match status" value="2"/>
</dbReference>
<dbReference type="OrthoDB" id="9814637at2"/>
<dbReference type="PANTHER" id="PTHR30026:SF22">
    <property type="entry name" value="OUTER MEMBRANE EFFLUX PROTEIN"/>
    <property type="match status" value="1"/>
</dbReference>
<keyword evidence="7" id="KW-0998">Cell outer membrane</keyword>
<evidence type="ECO:0000313" key="8">
    <source>
        <dbReference type="EMBL" id="EDM27660.1"/>
    </source>
</evidence>
<keyword evidence="6" id="KW-0472">Membrane</keyword>
<evidence type="ECO:0000256" key="6">
    <source>
        <dbReference type="ARBA" id="ARBA00023136"/>
    </source>
</evidence>
<accession>A6DL58</accession>
<dbReference type="InterPro" id="IPR051906">
    <property type="entry name" value="TolC-like"/>
</dbReference>
<dbReference type="GO" id="GO:1990281">
    <property type="term" value="C:efflux pump complex"/>
    <property type="evidence" value="ECO:0007669"/>
    <property type="project" value="TreeGrafter"/>
</dbReference>
<dbReference type="SUPFAM" id="SSF56954">
    <property type="entry name" value="Outer membrane efflux proteins (OEP)"/>
    <property type="match status" value="1"/>
</dbReference>
<protein>
    <submittedName>
        <fullName evidence="8">Type I secretion outer membrane protein, TolC</fullName>
    </submittedName>
</protein>
<dbReference type="EMBL" id="ABCK01000008">
    <property type="protein sequence ID" value="EDM27660.1"/>
    <property type="molecule type" value="Genomic_DNA"/>
</dbReference>
<comment type="similarity">
    <text evidence="2">Belongs to the outer membrane factor (OMF) (TC 1.B.17) family.</text>
</comment>
<evidence type="ECO:0000256" key="1">
    <source>
        <dbReference type="ARBA" id="ARBA00004442"/>
    </source>
</evidence>
<dbReference type="STRING" id="313628.LNTAR_20678"/>
<evidence type="ECO:0000256" key="5">
    <source>
        <dbReference type="ARBA" id="ARBA00022692"/>
    </source>
</evidence>
<dbReference type="GO" id="GO:0015288">
    <property type="term" value="F:porin activity"/>
    <property type="evidence" value="ECO:0007669"/>
    <property type="project" value="TreeGrafter"/>
</dbReference>
<comment type="caution">
    <text evidence="8">The sequence shown here is derived from an EMBL/GenBank/DDBJ whole genome shotgun (WGS) entry which is preliminary data.</text>
</comment>
<keyword evidence="3" id="KW-0813">Transport</keyword>
<dbReference type="PANTHER" id="PTHR30026">
    <property type="entry name" value="OUTER MEMBRANE PROTEIN TOLC"/>
    <property type="match status" value="1"/>
</dbReference>
<keyword evidence="5" id="KW-0812">Transmembrane</keyword>
<dbReference type="GO" id="GO:0009279">
    <property type="term" value="C:cell outer membrane"/>
    <property type="evidence" value="ECO:0007669"/>
    <property type="project" value="UniProtKB-SubCell"/>
</dbReference>
<dbReference type="GO" id="GO:0015562">
    <property type="term" value="F:efflux transmembrane transporter activity"/>
    <property type="evidence" value="ECO:0007669"/>
    <property type="project" value="InterPro"/>
</dbReference>
<dbReference type="InterPro" id="IPR003423">
    <property type="entry name" value="OMP_efflux"/>
</dbReference>
<dbReference type="RefSeq" id="WP_007278618.1">
    <property type="nucleotide sequence ID" value="NZ_ABCK01000008.1"/>
</dbReference>
<name>A6DL58_9BACT</name>
<dbReference type="Proteomes" id="UP000004947">
    <property type="component" value="Unassembled WGS sequence"/>
</dbReference>
<evidence type="ECO:0000313" key="9">
    <source>
        <dbReference type="Proteomes" id="UP000004947"/>
    </source>
</evidence>
<reference evidence="8 9" key="1">
    <citation type="journal article" date="2010" name="J. Bacteriol.">
        <title>Genome sequence of Lentisphaera araneosa HTCC2155T, the type species of the order Lentisphaerales in the phylum Lentisphaerae.</title>
        <authorList>
            <person name="Thrash J.C."/>
            <person name="Cho J.C."/>
            <person name="Vergin K.L."/>
            <person name="Morris R.M."/>
            <person name="Giovannoni S.J."/>
        </authorList>
    </citation>
    <scope>NUCLEOTIDE SEQUENCE [LARGE SCALE GENOMIC DNA]</scope>
    <source>
        <strain evidence="8 9">HTCC2155</strain>
    </source>
</reference>
<evidence type="ECO:0000256" key="7">
    <source>
        <dbReference type="ARBA" id="ARBA00023237"/>
    </source>
</evidence>
<proteinExistence type="inferred from homology"/>
<sequence length="457" mass="52160">MKLFYNFLISTAILTSLIADDAEQATDPQQDGVKYENNTLQYALHKAHVSHPELKTQKYTVDASKYTYQSSKGAWLPTLDVSTSIGPERNVDRITTVNGRQKGTEDEIYELYQARVRQVLFDGGLRDSLIDQSHEQLSQSRNTYDETREGISFSVISAYVEILRQSKLVVLSEDNFNRHKDLYEKVKKRFDLKRETKVSLAQAQSRLLRSENAIIQAKHSLKQAKVAYRQLVGENPPGTLVDVRLVDFKMEESLFDAFSISENHPALLRAGSQITEARAGIQGAKSRFAPEVALEANAFYDRYASGIDAENEEYNLLLTANWNLFNGFQDKRNYQASISRLYASTNSKDAVKIQIFENVEDSWIEISKLKRNVTILKEQKELAQYTADGYVEQYDKSSRSLFDVLNTQTDAFNSETAYISAIYDEVVAFARLGFFMGDLSQRVVGYKFDKELYLKQK</sequence>